<feature type="transmembrane region" description="Helical" evidence="7">
    <location>
        <begin position="387"/>
        <end position="409"/>
    </location>
</feature>
<protein>
    <submittedName>
        <fullName evidence="11">CAAX prenyl protease 1 homolog</fullName>
    </submittedName>
</protein>
<evidence type="ECO:0000259" key="8">
    <source>
        <dbReference type="Pfam" id="PF01435"/>
    </source>
</evidence>
<keyword evidence="2 11" id="KW-0645">Protease</keyword>
<comment type="cofactor">
    <cofactor evidence="1">
        <name>Zn(2+)</name>
        <dbReference type="ChEBI" id="CHEBI:29105"/>
    </cofactor>
</comment>
<evidence type="ECO:0000259" key="9">
    <source>
        <dbReference type="Pfam" id="PF16491"/>
    </source>
</evidence>
<keyword evidence="10" id="KW-1185">Reference proteome</keyword>
<dbReference type="GeneID" id="115627243"/>
<keyword evidence="7" id="KW-1133">Transmembrane helix</keyword>
<feature type="transmembrane region" description="Helical" evidence="7">
    <location>
        <begin position="213"/>
        <end position="237"/>
    </location>
</feature>
<dbReference type="Gene3D" id="3.30.2010.10">
    <property type="entry name" value="Metalloproteases ('zincins'), catalytic domain"/>
    <property type="match status" value="1"/>
</dbReference>
<name>A0A6J2TT62_DROLE</name>
<proteinExistence type="predicted"/>
<keyword evidence="5" id="KW-0862">Zinc</keyword>
<dbReference type="GO" id="GO:0046872">
    <property type="term" value="F:metal ion binding"/>
    <property type="evidence" value="ECO:0007669"/>
    <property type="project" value="UniProtKB-KW"/>
</dbReference>
<keyword evidence="7" id="KW-0472">Membrane</keyword>
<keyword evidence="7" id="KW-0812">Transmembrane</keyword>
<evidence type="ECO:0000256" key="2">
    <source>
        <dbReference type="ARBA" id="ARBA00022670"/>
    </source>
</evidence>
<evidence type="ECO:0000313" key="11">
    <source>
        <dbReference type="RefSeq" id="XP_030378765.1"/>
    </source>
</evidence>
<dbReference type="RefSeq" id="XP_030378765.1">
    <property type="nucleotide sequence ID" value="XM_030522905.1"/>
</dbReference>
<feature type="domain" description="CAAX prenyl protease 1 N-terminal" evidence="9">
    <location>
        <begin position="65"/>
        <end position="244"/>
    </location>
</feature>
<feature type="domain" description="Peptidase M48" evidence="8">
    <location>
        <begin position="249"/>
        <end position="470"/>
    </location>
</feature>
<dbReference type="AlphaFoldDB" id="A0A6J2TT62"/>
<evidence type="ECO:0000256" key="7">
    <source>
        <dbReference type="SAM" id="Phobius"/>
    </source>
</evidence>
<keyword evidence="3" id="KW-0479">Metal-binding</keyword>
<feature type="transmembrane region" description="Helical" evidence="7">
    <location>
        <begin position="176"/>
        <end position="207"/>
    </location>
</feature>
<evidence type="ECO:0000256" key="6">
    <source>
        <dbReference type="ARBA" id="ARBA00023049"/>
    </source>
</evidence>
<feature type="transmembrane region" description="Helical" evidence="7">
    <location>
        <begin position="37"/>
        <end position="59"/>
    </location>
</feature>
<reference evidence="11" key="1">
    <citation type="submission" date="2025-08" db="UniProtKB">
        <authorList>
            <consortium name="RefSeq"/>
        </authorList>
    </citation>
    <scope>IDENTIFICATION</scope>
    <source>
        <strain evidence="11">11010-0011.00</strain>
        <tissue evidence="11">Whole body</tissue>
    </source>
</reference>
<dbReference type="Pfam" id="PF16491">
    <property type="entry name" value="Peptidase_M48_N"/>
    <property type="match status" value="1"/>
</dbReference>
<dbReference type="OrthoDB" id="7882191at2759"/>
<dbReference type="Proteomes" id="UP000504634">
    <property type="component" value="Unplaced"/>
</dbReference>
<organism evidence="10 11">
    <name type="scientific">Drosophila lebanonensis</name>
    <name type="common">Fruit fly</name>
    <name type="synonym">Scaptodrosophila lebanonensis</name>
    <dbReference type="NCBI Taxonomy" id="7225"/>
    <lineage>
        <taxon>Eukaryota</taxon>
        <taxon>Metazoa</taxon>
        <taxon>Ecdysozoa</taxon>
        <taxon>Arthropoda</taxon>
        <taxon>Hexapoda</taxon>
        <taxon>Insecta</taxon>
        <taxon>Pterygota</taxon>
        <taxon>Neoptera</taxon>
        <taxon>Endopterygota</taxon>
        <taxon>Diptera</taxon>
        <taxon>Brachycera</taxon>
        <taxon>Muscomorpha</taxon>
        <taxon>Ephydroidea</taxon>
        <taxon>Drosophilidae</taxon>
        <taxon>Scaptodrosophila</taxon>
    </lineage>
</organism>
<evidence type="ECO:0000256" key="4">
    <source>
        <dbReference type="ARBA" id="ARBA00022801"/>
    </source>
</evidence>
<feature type="transmembrane region" description="Helical" evidence="7">
    <location>
        <begin position="102"/>
        <end position="123"/>
    </location>
</feature>
<evidence type="ECO:0000256" key="1">
    <source>
        <dbReference type="ARBA" id="ARBA00001947"/>
    </source>
</evidence>
<dbReference type="PANTHER" id="PTHR10120">
    <property type="entry name" value="CAAX PRENYL PROTEASE 1"/>
    <property type="match status" value="1"/>
</dbReference>
<evidence type="ECO:0000256" key="5">
    <source>
        <dbReference type="ARBA" id="ARBA00022833"/>
    </source>
</evidence>
<dbReference type="InterPro" id="IPR032456">
    <property type="entry name" value="Peptidase_M48_N"/>
</dbReference>
<feature type="transmembrane region" description="Helical" evidence="7">
    <location>
        <begin position="135"/>
        <end position="155"/>
    </location>
</feature>
<keyword evidence="6" id="KW-0482">Metalloprotease</keyword>
<dbReference type="Pfam" id="PF01435">
    <property type="entry name" value="Peptidase_M48"/>
    <property type="match status" value="1"/>
</dbReference>
<evidence type="ECO:0000313" key="10">
    <source>
        <dbReference type="Proteomes" id="UP000504634"/>
    </source>
</evidence>
<keyword evidence="4" id="KW-0378">Hydrolase</keyword>
<accession>A0A6J2TT62</accession>
<sequence length="487" mass="57436">MGSLYQDPLQDIPLTESTATRIEMHMVPHRFTLTDPIMLRHVLCLSIIVHNSFHVFLCCRQLCLARKSTEPPMEMHKAMSPDIFKEARTTELKAVELQMVGYIIDAFFSCIELYFGIFYHLWITTMVWYRNIGDLIWHNIAFMALFSTYMTLRRLPVVFYNKFILEPRYHVDSKDGAPFIGIICVSAFMIVFAQVILIPLTGLFLFIEGNGGFFFVLWIWGFIFISSIIILIIFTIFGMPFIGKMERLPDGNLKNTLKDVLDQFHFPRDSVYIVRTSYSTNTSAYAWGFCYKKRVIVLDNLLMNRGKDVEHLDPDDVGKGLQDEQLVAFLVHELSHWYYYHFLKAFTMVQFTVLIYLMLFGVCYHQTSLYQAAGFQYDFYPHIVGYWLVFKYVMPPYLTFTNWIIYYFFRHFEYSADKHACRLGYGNTLSSALLKLFADNIVFPYVDKWYLMWYSRRPTCLQRLKHLQSLEIPADIKIHKSQFFSKI</sequence>
<dbReference type="GO" id="GO:0004222">
    <property type="term" value="F:metalloendopeptidase activity"/>
    <property type="evidence" value="ECO:0007669"/>
    <property type="project" value="InterPro"/>
</dbReference>
<evidence type="ECO:0000256" key="3">
    <source>
        <dbReference type="ARBA" id="ARBA00022723"/>
    </source>
</evidence>
<feature type="transmembrane region" description="Helical" evidence="7">
    <location>
        <begin position="345"/>
        <end position="367"/>
    </location>
</feature>
<dbReference type="InterPro" id="IPR001915">
    <property type="entry name" value="Peptidase_M48"/>
</dbReference>
<gene>
    <name evidence="11" type="primary">LOC115627243</name>
</gene>
<dbReference type="GO" id="GO:0006508">
    <property type="term" value="P:proteolysis"/>
    <property type="evidence" value="ECO:0007669"/>
    <property type="project" value="UniProtKB-KW"/>
</dbReference>